<dbReference type="EMBL" id="BAABJQ010000028">
    <property type="protein sequence ID" value="GAA5197115.1"/>
    <property type="molecule type" value="Genomic_DNA"/>
</dbReference>
<name>A0ABP9SLE1_9ACTN</name>
<dbReference type="Proteomes" id="UP001501570">
    <property type="component" value="Unassembled WGS sequence"/>
</dbReference>
<comment type="caution">
    <text evidence="2">The sequence shown here is derived from an EMBL/GenBank/DDBJ whole genome shotgun (WGS) entry which is preliminary data.</text>
</comment>
<reference evidence="3" key="1">
    <citation type="journal article" date="2019" name="Int. J. Syst. Evol. Microbiol.">
        <title>The Global Catalogue of Microorganisms (GCM) 10K type strain sequencing project: providing services to taxonomists for standard genome sequencing and annotation.</title>
        <authorList>
            <consortium name="The Broad Institute Genomics Platform"/>
            <consortium name="The Broad Institute Genome Sequencing Center for Infectious Disease"/>
            <person name="Wu L."/>
            <person name="Ma J."/>
        </authorList>
    </citation>
    <scope>NUCLEOTIDE SEQUENCE [LARGE SCALE GENOMIC DNA]</scope>
    <source>
        <strain evidence="3">JCM 18304</strain>
    </source>
</reference>
<feature type="region of interest" description="Disordered" evidence="1">
    <location>
        <begin position="28"/>
        <end position="49"/>
    </location>
</feature>
<evidence type="ECO:0000256" key="1">
    <source>
        <dbReference type="SAM" id="MobiDB-lite"/>
    </source>
</evidence>
<sequence>MTHNDSVRLRTGVAAIVLVGVLSAVGCGSTPPPPADPSPSPAPTGPTDAWGQLAARVATSQDKRYTATYTLTSHGRPARTVSVTIAADGSWLVTIPGGALSGTVDVAVADTRNGLYQCALSPVPAAPDPTDDESADPDGTPPSPAPTGCVRVADSTGALPAAADPRVEYLFTTWLPILTDRDQAIAVNNATMQGAKGQCFSIQPNSAALTPPVDAGIYCYDTDGTLTGAALPMGTFLLASGPGAAPPTVALPAPVVPGTPVATASPTPPPDSDQ</sequence>
<evidence type="ECO:0000313" key="2">
    <source>
        <dbReference type="EMBL" id="GAA5197115.1"/>
    </source>
</evidence>
<feature type="region of interest" description="Disordered" evidence="1">
    <location>
        <begin position="122"/>
        <end position="147"/>
    </location>
</feature>
<feature type="compositionally biased region" description="Pro residues" evidence="1">
    <location>
        <begin position="30"/>
        <end position="44"/>
    </location>
</feature>
<organism evidence="2 3">
    <name type="scientific">Rugosimonospora acidiphila</name>
    <dbReference type="NCBI Taxonomy" id="556531"/>
    <lineage>
        <taxon>Bacteria</taxon>
        <taxon>Bacillati</taxon>
        <taxon>Actinomycetota</taxon>
        <taxon>Actinomycetes</taxon>
        <taxon>Micromonosporales</taxon>
        <taxon>Micromonosporaceae</taxon>
        <taxon>Rugosimonospora</taxon>
    </lineage>
</organism>
<gene>
    <name evidence="2" type="ORF">GCM10023322_67660</name>
</gene>
<protein>
    <submittedName>
        <fullName evidence="2">Uncharacterized protein</fullName>
    </submittedName>
</protein>
<keyword evidence="3" id="KW-1185">Reference proteome</keyword>
<proteinExistence type="predicted"/>
<evidence type="ECO:0000313" key="3">
    <source>
        <dbReference type="Proteomes" id="UP001501570"/>
    </source>
</evidence>
<accession>A0ABP9SLE1</accession>